<evidence type="ECO:0000256" key="1">
    <source>
        <dbReference type="ARBA" id="ARBA00004141"/>
    </source>
</evidence>
<dbReference type="InterPro" id="IPR044851">
    <property type="entry name" value="Wax_synthase"/>
</dbReference>
<name>A0ABQ7N7V0_BRACM</name>
<keyword evidence="7" id="KW-0443">Lipid metabolism</keyword>
<gene>
    <name evidence="15" type="primary">A03p059010.1_BraROA</name>
    <name evidence="15" type="ORF">IGI04_013100</name>
</gene>
<evidence type="ECO:0000256" key="10">
    <source>
        <dbReference type="ARBA" id="ARBA00024388"/>
    </source>
</evidence>
<evidence type="ECO:0000259" key="14">
    <source>
        <dbReference type="Pfam" id="PF13813"/>
    </source>
</evidence>
<keyword evidence="9" id="KW-0012">Acyltransferase</keyword>
<dbReference type="Proteomes" id="UP000823674">
    <property type="component" value="Chromosome A03"/>
</dbReference>
<evidence type="ECO:0000256" key="12">
    <source>
        <dbReference type="ARBA" id="ARBA00047604"/>
    </source>
</evidence>
<evidence type="ECO:0000256" key="9">
    <source>
        <dbReference type="ARBA" id="ARBA00023315"/>
    </source>
</evidence>
<comment type="subcellular location">
    <subcellularLocation>
        <location evidence="1">Membrane</location>
        <topology evidence="1">Multi-pass membrane protein</topology>
    </subcellularLocation>
</comment>
<evidence type="ECO:0000256" key="7">
    <source>
        <dbReference type="ARBA" id="ARBA00023098"/>
    </source>
</evidence>
<evidence type="ECO:0000256" key="8">
    <source>
        <dbReference type="ARBA" id="ARBA00023136"/>
    </source>
</evidence>
<evidence type="ECO:0000256" key="11">
    <source>
        <dbReference type="ARBA" id="ARBA00037275"/>
    </source>
</evidence>
<dbReference type="PANTHER" id="PTHR31595:SF41">
    <property type="entry name" value="LONG-CHAIN-ALCOHOL O-FATTY-ACYLTRANSFERASE 10-RELATED"/>
    <property type="match status" value="1"/>
</dbReference>
<dbReference type="PIRSF" id="PIRSF037006">
    <property type="entry name" value="Wax_synthase"/>
    <property type="match status" value="1"/>
</dbReference>
<dbReference type="Pfam" id="PF13813">
    <property type="entry name" value="MBOAT_2"/>
    <property type="match status" value="1"/>
</dbReference>
<comment type="function">
    <text evidence="11">Catalyzes the final step in the synthesis of long-chain linear esters (waxes).</text>
</comment>
<feature type="transmembrane region" description="Helical" evidence="13">
    <location>
        <begin position="228"/>
        <end position="248"/>
    </location>
</feature>
<evidence type="ECO:0000256" key="2">
    <source>
        <dbReference type="ARBA" id="ARBA00007282"/>
    </source>
</evidence>
<keyword evidence="5 13" id="KW-0812">Transmembrane</keyword>
<keyword evidence="6 13" id="KW-1133">Transmembrane helix</keyword>
<feature type="transmembrane region" description="Helical" evidence="13">
    <location>
        <begin position="290"/>
        <end position="309"/>
    </location>
</feature>
<keyword evidence="8 13" id="KW-0472">Membrane</keyword>
<keyword evidence="3" id="KW-0444">Lipid biosynthesis</keyword>
<evidence type="ECO:0000256" key="13">
    <source>
        <dbReference type="SAM" id="Phobius"/>
    </source>
</evidence>
<evidence type="ECO:0000256" key="6">
    <source>
        <dbReference type="ARBA" id="ARBA00022989"/>
    </source>
</evidence>
<evidence type="ECO:0000313" key="15">
    <source>
        <dbReference type="EMBL" id="KAG5406981.1"/>
    </source>
</evidence>
<dbReference type="InterPro" id="IPR017088">
    <property type="entry name" value="Wax_synthase_Magnoliopsida"/>
</dbReference>
<evidence type="ECO:0000256" key="3">
    <source>
        <dbReference type="ARBA" id="ARBA00022516"/>
    </source>
</evidence>
<accession>A0ABQ7N7V0</accession>
<organism evidence="15 16">
    <name type="scientific">Brassica rapa subsp. trilocularis</name>
    <dbReference type="NCBI Taxonomy" id="1813537"/>
    <lineage>
        <taxon>Eukaryota</taxon>
        <taxon>Viridiplantae</taxon>
        <taxon>Streptophyta</taxon>
        <taxon>Embryophyta</taxon>
        <taxon>Tracheophyta</taxon>
        <taxon>Spermatophyta</taxon>
        <taxon>Magnoliopsida</taxon>
        <taxon>eudicotyledons</taxon>
        <taxon>Gunneridae</taxon>
        <taxon>Pentapetalae</taxon>
        <taxon>rosids</taxon>
        <taxon>malvids</taxon>
        <taxon>Brassicales</taxon>
        <taxon>Brassicaceae</taxon>
        <taxon>Brassiceae</taxon>
        <taxon>Brassica</taxon>
    </lineage>
</organism>
<evidence type="ECO:0000313" key="16">
    <source>
        <dbReference type="Proteomes" id="UP000823674"/>
    </source>
</evidence>
<proteinExistence type="inferred from homology"/>
<keyword evidence="16" id="KW-1185">Reference proteome</keyword>
<protein>
    <recommendedName>
        <fullName evidence="10">long-chain-alcohol O-fatty-acyltransferase</fullName>
        <ecNumber evidence="10">2.3.1.75</ecNumber>
    </recommendedName>
</protein>
<keyword evidence="4" id="KW-0808">Transferase</keyword>
<evidence type="ECO:0000256" key="5">
    <source>
        <dbReference type="ARBA" id="ARBA00022692"/>
    </source>
</evidence>
<evidence type="ECO:0000256" key="4">
    <source>
        <dbReference type="ARBA" id="ARBA00022679"/>
    </source>
</evidence>
<dbReference type="EC" id="2.3.1.75" evidence="10"/>
<comment type="similarity">
    <text evidence="2">Belongs to the wax synthase family.</text>
</comment>
<feature type="transmembrane region" description="Helical" evidence="13">
    <location>
        <begin position="145"/>
        <end position="166"/>
    </location>
</feature>
<feature type="transmembrane region" description="Helical" evidence="13">
    <location>
        <begin position="115"/>
        <end position="133"/>
    </location>
</feature>
<dbReference type="PANTHER" id="PTHR31595">
    <property type="entry name" value="LONG-CHAIN-ALCOHOL O-FATTY-ACYLTRANSFERASE 3-RELATED"/>
    <property type="match status" value="1"/>
</dbReference>
<sequence length="328" mass="37832">MEEEIKRFALVWVSAIVSVSYCYYIPPRIKAGVPRLLFILPVCLQFFVSPMLFSSWFFIFPIMFFLTGMATLKLMLFAFDLGSLSPRPSSLFQFICFTCFPIKKLEQNPKSQFNFHKWILAAKVATVGVLFMFHVRGYKYNLPPVLLWGIYPLYMYLPFELGLNLLKSMLTIILGCDLEPVFDEPYLATSLQDFWGRRWNPMVSSILRSGIYSPLRGRSKSKSGLSKFIGVSTAFLASGLFHELIFFYTSGHETPSGGVTLFYVLNGVCTATEIVVKRSKFGKRWTVRPVVSWMLTMTFMVVTSGWLYFPQMIRGYQIRQYTKYIFVS</sequence>
<feature type="domain" description="Wax synthase" evidence="14">
    <location>
        <begin position="179"/>
        <end position="263"/>
    </location>
</feature>
<reference evidence="15 16" key="1">
    <citation type="submission" date="2021-03" db="EMBL/GenBank/DDBJ databases">
        <authorList>
            <person name="King G.J."/>
            <person name="Bancroft I."/>
            <person name="Baten A."/>
            <person name="Bloomfield J."/>
            <person name="Borpatragohain P."/>
            <person name="He Z."/>
            <person name="Irish N."/>
            <person name="Irwin J."/>
            <person name="Liu K."/>
            <person name="Mauleon R.P."/>
            <person name="Moore J."/>
            <person name="Morris R."/>
            <person name="Ostergaard L."/>
            <person name="Wang B."/>
            <person name="Wells R."/>
        </authorList>
    </citation>
    <scope>NUCLEOTIDE SEQUENCE [LARGE SCALE GENOMIC DNA]</scope>
    <source>
        <strain evidence="15">R-o-18</strain>
        <tissue evidence="15">Leaf</tissue>
    </source>
</reference>
<comment type="catalytic activity">
    <reaction evidence="12">
        <text>a long chain fatty alcohol + a fatty acyl-CoA = a long-chain alcohol wax ester + CoA</text>
        <dbReference type="Rhea" id="RHEA:38443"/>
        <dbReference type="ChEBI" id="CHEBI:17135"/>
        <dbReference type="ChEBI" id="CHEBI:57287"/>
        <dbReference type="ChEBI" id="CHEBI:77636"/>
        <dbReference type="ChEBI" id="CHEBI:235323"/>
        <dbReference type="EC" id="2.3.1.75"/>
    </reaction>
</comment>
<feature type="transmembrane region" description="Helical" evidence="13">
    <location>
        <begin position="6"/>
        <end position="24"/>
    </location>
</feature>
<comment type="caution">
    <text evidence="15">The sequence shown here is derived from an EMBL/GenBank/DDBJ whole genome shotgun (WGS) entry which is preliminary data.</text>
</comment>
<dbReference type="EMBL" id="JADBGQ010000003">
    <property type="protein sequence ID" value="KAG5406981.1"/>
    <property type="molecule type" value="Genomic_DNA"/>
</dbReference>
<dbReference type="InterPro" id="IPR032805">
    <property type="entry name" value="Wax_synthase_dom"/>
</dbReference>